<dbReference type="HOGENOM" id="CLU_457654_0_0_11"/>
<reference evidence="3 4" key="1">
    <citation type="journal article" date="2010" name="Stand. Genomic Sci.">
        <title>Complete genome sequence of Conexibacter woesei type strain (ID131577).</title>
        <authorList>
            <person name="Pukall R."/>
            <person name="Lapidus A."/>
            <person name="Glavina Del Rio T."/>
            <person name="Copeland A."/>
            <person name="Tice H."/>
            <person name="Cheng J.-F."/>
            <person name="Lucas S."/>
            <person name="Chen F."/>
            <person name="Nolan M."/>
            <person name="Bruce D."/>
            <person name="Goodwin L."/>
            <person name="Pitluck S."/>
            <person name="Mavromatis K."/>
            <person name="Ivanova N."/>
            <person name="Ovchinnikova G."/>
            <person name="Pati A."/>
            <person name="Chen A."/>
            <person name="Palaniappan K."/>
            <person name="Land M."/>
            <person name="Hauser L."/>
            <person name="Chang Y.-J."/>
            <person name="Jeffries C.D."/>
            <person name="Chain P."/>
            <person name="Meincke L."/>
            <person name="Sims D."/>
            <person name="Brettin T."/>
            <person name="Detter J.C."/>
            <person name="Rohde M."/>
            <person name="Goeker M."/>
            <person name="Bristow J."/>
            <person name="Eisen J.A."/>
            <person name="Markowitz V."/>
            <person name="Kyrpides N.C."/>
            <person name="Klenk H.-P."/>
            <person name="Hugenholtz P."/>
        </authorList>
    </citation>
    <scope>NUCLEOTIDE SEQUENCE [LARGE SCALE GENOMIC DNA]</scope>
    <source>
        <strain evidence="4">DSM 14684 / CIP 108061 / JCM 11494 / NBRC 100937 / ID131577</strain>
    </source>
</reference>
<feature type="transmembrane region" description="Helical" evidence="2">
    <location>
        <begin position="272"/>
        <end position="291"/>
    </location>
</feature>
<feature type="transmembrane region" description="Helical" evidence="2">
    <location>
        <begin position="172"/>
        <end position="191"/>
    </location>
</feature>
<evidence type="ECO:0000313" key="3">
    <source>
        <dbReference type="EMBL" id="ADB51007.1"/>
    </source>
</evidence>
<name>D3F8P3_CONWI</name>
<proteinExistence type="predicted"/>
<organism evidence="3 4">
    <name type="scientific">Conexibacter woesei (strain DSM 14684 / CCUG 47730 / CIP 108061 / JCM 11494 / NBRC 100937 / ID131577)</name>
    <dbReference type="NCBI Taxonomy" id="469383"/>
    <lineage>
        <taxon>Bacteria</taxon>
        <taxon>Bacillati</taxon>
        <taxon>Actinomycetota</taxon>
        <taxon>Thermoleophilia</taxon>
        <taxon>Solirubrobacterales</taxon>
        <taxon>Conexibacteraceae</taxon>
        <taxon>Conexibacter</taxon>
    </lineage>
</organism>
<dbReference type="eggNOG" id="ENOG5031S4C">
    <property type="taxonomic scope" value="Bacteria"/>
</dbReference>
<evidence type="ECO:0000256" key="2">
    <source>
        <dbReference type="SAM" id="Phobius"/>
    </source>
</evidence>
<feature type="transmembrane region" description="Helical" evidence="2">
    <location>
        <begin position="423"/>
        <end position="444"/>
    </location>
</feature>
<dbReference type="Proteomes" id="UP000008229">
    <property type="component" value="Chromosome"/>
</dbReference>
<protein>
    <recommendedName>
        <fullName evidence="5">Glycosyltransferase RgtA/B/C/D-like domain-containing protein</fullName>
    </recommendedName>
</protein>
<feature type="transmembrane region" description="Helical" evidence="2">
    <location>
        <begin position="368"/>
        <end position="388"/>
    </location>
</feature>
<feature type="transmembrane region" description="Helical" evidence="2">
    <location>
        <begin position="145"/>
        <end position="165"/>
    </location>
</feature>
<dbReference type="KEGG" id="cwo:Cwoe_2588"/>
<feature type="compositionally biased region" description="Acidic residues" evidence="1">
    <location>
        <begin position="587"/>
        <end position="596"/>
    </location>
</feature>
<feature type="transmembrane region" description="Helical" evidence="2">
    <location>
        <begin position="475"/>
        <end position="494"/>
    </location>
</feature>
<feature type="transmembrane region" description="Helical" evidence="2">
    <location>
        <begin position="400"/>
        <end position="416"/>
    </location>
</feature>
<keyword evidence="2" id="KW-0812">Transmembrane</keyword>
<feature type="transmembrane region" description="Helical" evidence="2">
    <location>
        <begin position="245"/>
        <end position="265"/>
    </location>
</feature>
<keyword evidence="4" id="KW-1185">Reference proteome</keyword>
<feature type="transmembrane region" description="Helical" evidence="2">
    <location>
        <begin position="197"/>
        <end position="215"/>
    </location>
</feature>
<evidence type="ECO:0000313" key="4">
    <source>
        <dbReference type="Proteomes" id="UP000008229"/>
    </source>
</evidence>
<keyword evidence="2" id="KW-0472">Membrane</keyword>
<keyword evidence="2" id="KW-1133">Transmembrane helix</keyword>
<feature type="transmembrane region" description="Helical" evidence="2">
    <location>
        <begin position="548"/>
        <end position="568"/>
    </location>
</feature>
<feature type="transmembrane region" description="Helical" evidence="2">
    <location>
        <begin position="222"/>
        <end position="239"/>
    </location>
</feature>
<dbReference type="AlphaFoldDB" id="D3F8P3"/>
<reference evidence="4" key="2">
    <citation type="submission" date="2010-01" db="EMBL/GenBank/DDBJ databases">
        <title>The complete genome of Conexibacter woesei DSM 14684.</title>
        <authorList>
            <consortium name="US DOE Joint Genome Institute (JGI-PGF)"/>
            <person name="Lucas S."/>
            <person name="Copeland A."/>
            <person name="Lapidus A."/>
            <person name="Glavina del Rio T."/>
            <person name="Dalin E."/>
            <person name="Tice H."/>
            <person name="Bruce D."/>
            <person name="Goodwin L."/>
            <person name="Pitluck S."/>
            <person name="Kyrpides N."/>
            <person name="Mavromatis K."/>
            <person name="Ivanova N."/>
            <person name="Mikhailova N."/>
            <person name="Chertkov O."/>
            <person name="Brettin T."/>
            <person name="Detter J.C."/>
            <person name="Han C."/>
            <person name="Larimer F."/>
            <person name="Land M."/>
            <person name="Hauser L."/>
            <person name="Markowitz V."/>
            <person name="Cheng J.-F."/>
            <person name="Hugenholtz P."/>
            <person name="Woyke T."/>
            <person name="Wu D."/>
            <person name="Pukall R."/>
            <person name="Steenblock K."/>
            <person name="Schneider S."/>
            <person name="Klenk H.-P."/>
            <person name="Eisen J.A."/>
        </authorList>
    </citation>
    <scope>NUCLEOTIDE SEQUENCE [LARGE SCALE GENOMIC DNA]</scope>
    <source>
        <strain evidence="4">DSM 14684 / CIP 108061 / JCM 11494 / NBRC 100937 / ID131577</strain>
    </source>
</reference>
<feature type="transmembrane region" description="Helical" evidence="2">
    <location>
        <begin position="339"/>
        <end position="361"/>
    </location>
</feature>
<gene>
    <name evidence="3" type="ordered locus">Cwoe_2588</name>
</gene>
<sequence length="596" mass="62412" precursor="true">MRFLRPLLSERERRRALLALVALGLAYALVMQSLGWAQTAYFAQVKAFADGTPRIDRYSWETRDKSWYDGHFHSVKAPGLPALLTPAYVALDAVGGDDLAAEMAETAREHGRSRWHYSALPVHSYGYSVERRDAVQARLERQTPLVWMLGLLGTVLPAIGLLLAVRWAGDRLVPGGGLPAAITLGAGTLILPFATQLFGHVLAATLAFLAFALLLRERAGPPRLALVAGAGLLAGLAVLTEYPLALAGALVGLYGVLRGDVAGWAARARRAAAYGGGVLAGMLPLAAYNLWAFGSVNHNSYTGAVKVSGMSGHAQLGLNDAHFFGIALPSPGTALELLFSARGLLTIAPVAAVGVYGLVLLHRRGRRAEALLAASIAFAYLLYDSGYWTPFGGGTPGPRFLIPLLPFLALGFAAAWRARPAVCAALLGPSVVLLLAATLTRPLIGGPDSAGDWARLIGEDLFSNTLLSAVGLGNAWPTVLPVVALVVFALALGLPRRVVLDSCRRTTAIQDDPGVGLALVALFGWLVVACTAPALWDVPAVVTGDWGAGALFAAGAGCGLVLVAWVALPSRRATQPPSSAPSRRDAVEDDPVAQLA</sequence>
<evidence type="ECO:0008006" key="5">
    <source>
        <dbReference type="Google" id="ProtNLM"/>
    </source>
</evidence>
<dbReference type="EMBL" id="CP001854">
    <property type="protein sequence ID" value="ADB51007.1"/>
    <property type="molecule type" value="Genomic_DNA"/>
</dbReference>
<feature type="region of interest" description="Disordered" evidence="1">
    <location>
        <begin position="573"/>
        <end position="596"/>
    </location>
</feature>
<evidence type="ECO:0000256" key="1">
    <source>
        <dbReference type="SAM" id="MobiDB-lite"/>
    </source>
</evidence>
<accession>D3F8P3</accession>
<dbReference type="RefSeq" id="WP_012934058.1">
    <property type="nucleotide sequence ID" value="NC_013739.1"/>
</dbReference>
<feature type="transmembrane region" description="Helical" evidence="2">
    <location>
        <begin position="515"/>
        <end position="536"/>
    </location>
</feature>